<evidence type="ECO:0000256" key="5">
    <source>
        <dbReference type="SAM" id="MobiDB-lite"/>
    </source>
</evidence>
<feature type="compositionally biased region" description="Acidic residues" evidence="5">
    <location>
        <begin position="325"/>
        <end position="381"/>
    </location>
</feature>
<comment type="caution">
    <text evidence="8">The sequence shown here is derived from an EMBL/GenBank/DDBJ whole genome shotgun (WGS) entry which is preliminary data.</text>
</comment>
<evidence type="ECO:0000256" key="6">
    <source>
        <dbReference type="SAM" id="Phobius"/>
    </source>
</evidence>
<dbReference type="GO" id="GO:0016020">
    <property type="term" value="C:membrane"/>
    <property type="evidence" value="ECO:0007669"/>
    <property type="project" value="UniProtKB-SubCell"/>
</dbReference>
<dbReference type="GO" id="GO:0071944">
    <property type="term" value="C:cell periphery"/>
    <property type="evidence" value="ECO:0007669"/>
    <property type="project" value="UniProtKB-ARBA"/>
</dbReference>
<keyword evidence="4 6" id="KW-0472">Membrane</keyword>
<feature type="transmembrane region" description="Helical" evidence="6">
    <location>
        <begin position="78"/>
        <end position="102"/>
    </location>
</feature>
<keyword evidence="9" id="KW-1185">Reference proteome</keyword>
<feature type="compositionally biased region" description="Acidic residues" evidence="5">
    <location>
        <begin position="406"/>
        <end position="417"/>
    </location>
</feature>
<dbReference type="InterPro" id="IPR018571">
    <property type="entry name" value="Membrane_anchor_Opy2_N"/>
</dbReference>
<evidence type="ECO:0000256" key="2">
    <source>
        <dbReference type="ARBA" id="ARBA00022692"/>
    </source>
</evidence>
<evidence type="ECO:0000259" key="7">
    <source>
        <dbReference type="Pfam" id="PF09463"/>
    </source>
</evidence>
<protein>
    <recommendedName>
        <fullName evidence="7">Membrane anchor Opy2 N-terminal domain-containing protein</fullName>
    </recommendedName>
</protein>
<dbReference type="Pfam" id="PF09463">
    <property type="entry name" value="Opy2"/>
    <property type="match status" value="1"/>
</dbReference>
<accession>A0A9P0QLF2</accession>
<feature type="compositionally biased region" description="Polar residues" evidence="5">
    <location>
        <begin position="451"/>
        <end position="464"/>
    </location>
</feature>
<evidence type="ECO:0000256" key="1">
    <source>
        <dbReference type="ARBA" id="ARBA00004167"/>
    </source>
</evidence>
<sequence length="516" mass="55638">MQLDLVPTRIIFERATTSSESPTASTGTCISCPAVTDTCDTLNCDSDEECKQVAQSCYSCAKLYCAKSSDSSGSGAPIGGIVGGVVGGLAILAIAALLYYFFVWKKKHPVALADDDIMMSGAVSGSLSGEEGESSYAISQMDSQFGVDPATAPLANSTTTSGGSGAAEKRPSNRRLSTYESFTRPQARYANKKVQNRSINKSQQQQQLVQLQQQQNSSLQQQLHQQQVYLDHNSSNRNSVATSISTTNASNILPIAYIPGVTVRPTKNNTRSIYSYETESVFSDLNTIENASIIGARPHQSEHQKDGTMTAIKAQPRLVNVGKIEEEEDEDEEEDDDDDADDDDDEDEDEDDDDGENDDDDEDDDDDDEETDSDLDSDSDLENYNAKIVGNNRASKQTMNTVTTTESEDSDIDSDLGEIERATSLRRTARMVNGPTLTTVNGAGAGEGSLDSPQISQGGASTLNYVDMERPNIPTRADSPQSSNHGSFLLNVDLVGPSPKKNTDSARQSPFEDPKS</sequence>
<organism evidence="8 9">
    <name type="scientific">[Candida] railenensis</name>
    <dbReference type="NCBI Taxonomy" id="45579"/>
    <lineage>
        <taxon>Eukaryota</taxon>
        <taxon>Fungi</taxon>
        <taxon>Dikarya</taxon>
        <taxon>Ascomycota</taxon>
        <taxon>Saccharomycotina</taxon>
        <taxon>Pichiomycetes</taxon>
        <taxon>Debaryomycetaceae</taxon>
        <taxon>Kurtzmaniella</taxon>
    </lineage>
</organism>
<proteinExistence type="predicted"/>
<comment type="subcellular location">
    <subcellularLocation>
        <location evidence="1">Membrane</location>
        <topology evidence="1">Single-pass membrane protein</topology>
    </subcellularLocation>
</comment>
<feature type="region of interest" description="Disordered" evidence="5">
    <location>
        <begin position="296"/>
        <end position="516"/>
    </location>
</feature>
<dbReference type="EMBL" id="CAKXYY010000001">
    <property type="protein sequence ID" value="CAH2350567.1"/>
    <property type="molecule type" value="Genomic_DNA"/>
</dbReference>
<feature type="domain" description="Membrane anchor Opy2 N-terminal" evidence="7">
    <location>
        <begin position="29"/>
        <end position="65"/>
    </location>
</feature>
<evidence type="ECO:0000313" key="9">
    <source>
        <dbReference type="Proteomes" id="UP000837801"/>
    </source>
</evidence>
<evidence type="ECO:0000256" key="3">
    <source>
        <dbReference type="ARBA" id="ARBA00022989"/>
    </source>
</evidence>
<keyword evidence="2 6" id="KW-0812">Transmembrane</keyword>
<reference evidence="8" key="1">
    <citation type="submission" date="2022-03" db="EMBL/GenBank/DDBJ databases">
        <authorList>
            <person name="Legras J.-L."/>
            <person name="Devillers H."/>
            <person name="Grondin C."/>
        </authorList>
    </citation>
    <scope>NUCLEOTIDE SEQUENCE</scope>
    <source>
        <strain evidence="8">CLIB 1423</strain>
    </source>
</reference>
<name>A0A9P0QLF2_9ASCO</name>
<evidence type="ECO:0000256" key="4">
    <source>
        <dbReference type="ARBA" id="ARBA00023136"/>
    </source>
</evidence>
<dbReference type="OrthoDB" id="2402916at2759"/>
<dbReference type="PANTHER" id="PTHR15549:SF26">
    <property type="entry name" value="AXIAL BUDDING PATTERN PROTEIN 2-RELATED"/>
    <property type="match status" value="1"/>
</dbReference>
<feature type="region of interest" description="Disordered" evidence="5">
    <location>
        <begin position="149"/>
        <end position="182"/>
    </location>
</feature>
<dbReference type="PANTHER" id="PTHR15549">
    <property type="entry name" value="PAIRED IMMUNOGLOBULIN-LIKE TYPE 2 RECEPTOR"/>
    <property type="match status" value="1"/>
</dbReference>
<keyword evidence="3 6" id="KW-1133">Transmembrane helix</keyword>
<dbReference type="AlphaFoldDB" id="A0A9P0QLF2"/>
<evidence type="ECO:0000313" key="8">
    <source>
        <dbReference type="EMBL" id="CAH2350567.1"/>
    </source>
</evidence>
<gene>
    <name evidence="8" type="ORF">CLIB1423_01S13014</name>
</gene>
<dbReference type="InterPro" id="IPR051694">
    <property type="entry name" value="Immunoregulatory_rcpt-like"/>
</dbReference>
<dbReference type="Proteomes" id="UP000837801">
    <property type="component" value="Unassembled WGS sequence"/>
</dbReference>